<reference evidence="6 8" key="2">
    <citation type="submission" date="2018-07" db="EMBL/GenBank/DDBJ databases">
        <title>Complete genome of the Arcobacter trophiarum type strain LMG 25534.</title>
        <authorList>
            <person name="Miller W.G."/>
            <person name="Yee E."/>
        </authorList>
    </citation>
    <scope>NUCLEOTIDE SEQUENCE [LARGE SCALE GENOMIC DNA]</scope>
    <source>
        <strain evidence="6 8">LMG 25534</strain>
    </source>
</reference>
<accession>A0AAD0VL69</accession>
<dbReference type="Proteomes" id="UP000254504">
    <property type="component" value="Chromosome"/>
</dbReference>
<name>A0AAD0VL69_9BACT</name>
<dbReference type="EMBL" id="PDKD01000003">
    <property type="protein sequence ID" value="RXJ92424.1"/>
    <property type="molecule type" value="Genomic_DNA"/>
</dbReference>
<evidence type="ECO:0000313" key="8">
    <source>
        <dbReference type="Proteomes" id="UP000254504"/>
    </source>
</evidence>
<dbReference type="Gene3D" id="1.10.10.10">
    <property type="entry name" value="Winged helix-like DNA-binding domain superfamily/Winged helix DNA-binding domain"/>
    <property type="match status" value="1"/>
</dbReference>
<dbReference type="PANTHER" id="PTHR30126">
    <property type="entry name" value="HTH-TYPE TRANSCRIPTIONAL REGULATOR"/>
    <property type="match status" value="1"/>
</dbReference>
<evidence type="ECO:0000313" key="9">
    <source>
        <dbReference type="Proteomes" id="UP000289132"/>
    </source>
</evidence>
<evidence type="ECO:0000259" key="5">
    <source>
        <dbReference type="PROSITE" id="PS50931"/>
    </source>
</evidence>
<comment type="similarity">
    <text evidence="1">Belongs to the LysR transcriptional regulatory family.</text>
</comment>
<dbReference type="InterPro" id="IPR005119">
    <property type="entry name" value="LysR_subst-bd"/>
</dbReference>
<sequence>MDLNLLRVFVSVANNKSISMAANELKFAQSNVTSRVKQLEKTLGVELFYRVPKGVILTPSGEKFYPQALEIIHKMENTIASLLNTNELRNLKIGSTDCNAAVRISPFLLKLHNDFPNTQLELFTGTTKDILQLIMDYKVDIAFISGEPTNNNLMVLKKFEEEIAILEPFKSHNPNVTLSFKDGCVYDDFLKDYCKERNIYIEKTIPLGNLETILSCIKVGMGKSLLPYSIVRKMGYDKDIKMTILPKEEAYIPTCMVCRVDNIPKISDYLKAMNID</sequence>
<dbReference type="GO" id="GO:0000976">
    <property type="term" value="F:transcription cis-regulatory region binding"/>
    <property type="evidence" value="ECO:0007669"/>
    <property type="project" value="TreeGrafter"/>
</dbReference>
<feature type="domain" description="HTH lysR-type" evidence="5">
    <location>
        <begin position="1"/>
        <end position="58"/>
    </location>
</feature>
<evidence type="ECO:0000313" key="6">
    <source>
        <dbReference type="EMBL" id="AXK47914.1"/>
    </source>
</evidence>
<evidence type="ECO:0000256" key="4">
    <source>
        <dbReference type="ARBA" id="ARBA00023163"/>
    </source>
</evidence>
<keyword evidence="4" id="KW-0804">Transcription</keyword>
<keyword evidence="2" id="KW-0805">Transcription regulation</keyword>
<dbReference type="InterPro" id="IPR000847">
    <property type="entry name" value="LysR_HTH_N"/>
</dbReference>
<gene>
    <name evidence="6" type="ORF">ATR_0020</name>
    <name evidence="7" type="ORF">CRU87_03100</name>
</gene>
<dbReference type="SUPFAM" id="SSF46785">
    <property type="entry name" value="Winged helix' DNA-binding domain"/>
    <property type="match status" value="1"/>
</dbReference>
<dbReference type="SUPFAM" id="SSF53850">
    <property type="entry name" value="Periplasmic binding protein-like II"/>
    <property type="match status" value="1"/>
</dbReference>
<dbReference type="PROSITE" id="PS50931">
    <property type="entry name" value="HTH_LYSR"/>
    <property type="match status" value="1"/>
</dbReference>
<dbReference type="InterPro" id="IPR036388">
    <property type="entry name" value="WH-like_DNA-bd_sf"/>
</dbReference>
<proteinExistence type="inferred from homology"/>
<dbReference type="Proteomes" id="UP000289132">
    <property type="component" value="Unassembled WGS sequence"/>
</dbReference>
<dbReference type="EMBL" id="CP031367">
    <property type="protein sequence ID" value="AXK47914.1"/>
    <property type="molecule type" value="Genomic_DNA"/>
</dbReference>
<dbReference type="Pfam" id="PF00126">
    <property type="entry name" value="HTH_1"/>
    <property type="match status" value="1"/>
</dbReference>
<evidence type="ECO:0000256" key="1">
    <source>
        <dbReference type="ARBA" id="ARBA00009437"/>
    </source>
</evidence>
<keyword evidence="3" id="KW-0238">DNA-binding</keyword>
<dbReference type="FunFam" id="1.10.10.10:FF:000001">
    <property type="entry name" value="LysR family transcriptional regulator"/>
    <property type="match status" value="1"/>
</dbReference>
<evidence type="ECO:0000313" key="7">
    <source>
        <dbReference type="EMBL" id="RXJ92424.1"/>
    </source>
</evidence>
<dbReference type="Pfam" id="PF03466">
    <property type="entry name" value="LysR_substrate"/>
    <property type="match status" value="1"/>
</dbReference>
<dbReference type="KEGG" id="atp:ATR_0020"/>
<dbReference type="RefSeq" id="WP_115427474.1">
    <property type="nucleotide sequence ID" value="NZ_CP031367.1"/>
</dbReference>
<reference evidence="7 9" key="1">
    <citation type="submission" date="2017-10" db="EMBL/GenBank/DDBJ databases">
        <title>Genomics of the genus Arcobacter.</title>
        <authorList>
            <person name="Perez-Cataluna A."/>
            <person name="Figueras M.J."/>
        </authorList>
    </citation>
    <scope>NUCLEOTIDE SEQUENCE [LARGE SCALE GENOMIC DNA]</scope>
    <source>
        <strain evidence="7 9">LMG 25534</strain>
    </source>
</reference>
<dbReference type="AlphaFoldDB" id="A0AAD0VL69"/>
<evidence type="ECO:0000256" key="3">
    <source>
        <dbReference type="ARBA" id="ARBA00023125"/>
    </source>
</evidence>
<dbReference type="GO" id="GO:0003700">
    <property type="term" value="F:DNA-binding transcription factor activity"/>
    <property type="evidence" value="ECO:0007669"/>
    <property type="project" value="InterPro"/>
</dbReference>
<protein>
    <submittedName>
        <fullName evidence="7">LysR family transcriptional regulator</fullName>
    </submittedName>
    <submittedName>
        <fullName evidence="6">Transcriptional regulator, LysR family</fullName>
    </submittedName>
</protein>
<evidence type="ECO:0000256" key="2">
    <source>
        <dbReference type="ARBA" id="ARBA00023015"/>
    </source>
</evidence>
<dbReference type="Gene3D" id="3.40.190.10">
    <property type="entry name" value="Periplasmic binding protein-like II"/>
    <property type="match status" value="2"/>
</dbReference>
<dbReference type="PANTHER" id="PTHR30126:SF40">
    <property type="entry name" value="HTH-TYPE TRANSCRIPTIONAL REGULATOR GLTR"/>
    <property type="match status" value="1"/>
</dbReference>
<keyword evidence="9" id="KW-1185">Reference proteome</keyword>
<organism evidence="6 8">
    <name type="scientific">Aliarcobacter trophiarum LMG 25534</name>
    <dbReference type="NCBI Taxonomy" id="1032241"/>
    <lineage>
        <taxon>Bacteria</taxon>
        <taxon>Pseudomonadati</taxon>
        <taxon>Campylobacterota</taxon>
        <taxon>Epsilonproteobacteria</taxon>
        <taxon>Campylobacterales</taxon>
        <taxon>Arcobacteraceae</taxon>
        <taxon>Aliarcobacter</taxon>
    </lineage>
</organism>
<dbReference type="PRINTS" id="PR00039">
    <property type="entry name" value="HTHLYSR"/>
</dbReference>
<dbReference type="InterPro" id="IPR036390">
    <property type="entry name" value="WH_DNA-bd_sf"/>
</dbReference>